<feature type="signal peptide" evidence="1">
    <location>
        <begin position="1"/>
        <end position="18"/>
    </location>
</feature>
<evidence type="ECO:0000256" key="1">
    <source>
        <dbReference type="SAM" id="SignalP"/>
    </source>
</evidence>
<name>A0A6G1KH25_9PLEO</name>
<accession>A0A6G1KH25</accession>
<organism evidence="2 3">
    <name type="scientific">Pleomassaria siparia CBS 279.74</name>
    <dbReference type="NCBI Taxonomy" id="1314801"/>
    <lineage>
        <taxon>Eukaryota</taxon>
        <taxon>Fungi</taxon>
        <taxon>Dikarya</taxon>
        <taxon>Ascomycota</taxon>
        <taxon>Pezizomycotina</taxon>
        <taxon>Dothideomycetes</taxon>
        <taxon>Pleosporomycetidae</taxon>
        <taxon>Pleosporales</taxon>
        <taxon>Pleomassariaceae</taxon>
        <taxon>Pleomassaria</taxon>
    </lineage>
</organism>
<evidence type="ECO:0000313" key="3">
    <source>
        <dbReference type="Proteomes" id="UP000799428"/>
    </source>
</evidence>
<reference evidence="2" key="1">
    <citation type="journal article" date="2020" name="Stud. Mycol.">
        <title>101 Dothideomycetes genomes: a test case for predicting lifestyles and emergence of pathogens.</title>
        <authorList>
            <person name="Haridas S."/>
            <person name="Albert R."/>
            <person name="Binder M."/>
            <person name="Bloem J."/>
            <person name="Labutti K."/>
            <person name="Salamov A."/>
            <person name="Andreopoulos B."/>
            <person name="Baker S."/>
            <person name="Barry K."/>
            <person name="Bills G."/>
            <person name="Bluhm B."/>
            <person name="Cannon C."/>
            <person name="Castanera R."/>
            <person name="Culley D."/>
            <person name="Daum C."/>
            <person name="Ezra D."/>
            <person name="Gonzalez J."/>
            <person name="Henrissat B."/>
            <person name="Kuo A."/>
            <person name="Liang C."/>
            <person name="Lipzen A."/>
            <person name="Lutzoni F."/>
            <person name="Magnuson J."/>
            <person name="Mondo S."/>
            <person name="Nolan M."/>
            <person name="Ohm R."/>
            <person name="Pangilinan J."/>
            <person name="Park H.-J."/>
            <person name="Ramirez L."/>
            <person name="Alfaro M."/>
            <person name="Sun H."/>
            <person name="Tritt A."/>
            <person name="Yoshinaga Y."/>
            <person name="Zwiers L.-H."/>
            <person name="Turgeon B."/>
            <person name="Goodwin S."/>
            <person name="Spatafora J."/>
            <person name="Crous P."/>
            <person name="Grigoriev I."/>
        </authorList>
    </citation>
    <scope>NUCLEOTIDE SEQUENCE</scope>
    <source>
        <strain evidence="2">CBS 279.74</strain>
    </source>
</reference>
<protein>
    <submittedName>
        <fullName evidence="2">Uncharacterized protein</fullName>
    </submittedName>
</protein>
<sequence>MMRLVTFGVLMVLSGVHASVPTSYPLNDTLTSVTASISEPMSTLELCAAPSMSQLCTGDATLAGAVTRLTYVCVSKTRKTITVTSTETVILTPTVTLAPVTPEPPAPSFKEGETQVITVTSTVNYATSPEPTTTTTIRKTITVYQTVTIPPTRVSSRTNGLNESITSSKQAITWSSAGSTGERYVTISTHFLHV</sequence>
<feature type="chain" id="PRO_5026087767" evidence="1">
    <location>
        <begin position="19"/>
        <end position="194"/>
    </location>
</feature>
<dbReference type="Proteomes" id="UP000799428">
    <property type="component" value="Unassembled WGS sequence"/>
</dbReference>
<keyword evidence="3" id="KW-1185">Reference proteome</keyword>
<keyword evidence="1" id="KW-0732">Signal</keyword>
<dbReference type="EMBL" id="MU005766">
    <property type="protein sequence ID" value="KAF2712206.1"/>
    <property type="molecule type" value="Genomic_DNA"/>
</dbReference>
<dbReference type="AlphaFoldDB" id="A0A6G1KH25"/>
<evidence type="ECO:0000313" key="2">
    <source>
        <dbReference type="EMBL" id="KAF2712206.1"/>
    </source>
</evidence>
<gene>
    <name evidence="2" type="ORF">K504DRAFT_197601</name>
</gene>
<proteinExistence type="predicted"/>